<gene>
    <name evidence="3" type="ordered locus">TherJR_1054</name>
</gene>
<dbReference type="OrthoDB" id="1716342at2"/>
<dbReference type="Gene3D" id="2.30.30.240">
    <property type="entry name" value="PRC-barrel domain"/>
    <property type="match status" value="2"/>
</dbReference>
<dbReference type="EMBL" id="CP002028">
    <property type="protein sequence ID" value="ADG81919.1"/>
    <property type="molecule type" value="Genomic_DNA"/>
</dbReference>
<name>D5XE48_THEPJ</name>
<keyword evidence="1" id="KW-0175">Coiled coil</keyword>
<dbReference type="eggNOG" id="COG3881">
    <property type="taxonomic scope" value="Bacteria"/>
</dbReference>
<keyword evidence="4" id="KW-1185">Reference proteome</keyword>
<sequence>MNANPEKRLFKTQEVIGKQVITLQGEDLGAVARVLVDPETAMVAGFTLNTKGWFKGEKALSFSSVKAIGNYAITVETKDLVDNLNNLPSLEKLANDFNIYSTRVITPSGELMGTVEDFSFDADSGKIESFLLSGGVIRNLMQGKALIPVSAITKIGPDVVIAKDNAGESLQKADSGIVDNIDSWKENLQSWKGNLANLKDDVEKGWEVTLSTAKEVSKKLGEKVKEMKEEGTDKSKALITKTAAKTTTFLSDSKNELVSTYEAWMEKLQNFKNRNKLSPEELSSLLWKKVGKDIYDNDGQLIIAQDGEVSPEILDKIQQAGKTKELLLSIATRDVAEKLETLEKDSEEI</sequence>
<protein>
    <submittedName>
        <fullName evidence="3">PRC-barrel domain protein</fullName>
    </submittedName>
</protein>
<dbReference type="PANTHER" id="PTHR36740">
    <property type="entry name" value="PRC DOMAIN-CONTAINING PROTEIN"/>
    <property type="match status" value="1"/>
</dbReference>
<dbReference type="InterPro" id="IPR011033">
    <property type="entry name" value="PRC_barrel-like_sf"/>
</dbReference>
<dbReference type="RefSeq" id="WP_013119938.1">
    <property type="nucleotide sequence ID" value="NC_014152.1"/>
</dbReference>
<dbReference type="HOGENOM" id="CLU_794396_0_0_9"/>
<evidence type="ECO:0000259" key="2">
    <source>
        <dbReference type="Pfam" id="PF05239"/>
    </source>
</evidence>
<proteinExistence type="predicted"/>
<evidence type="ECO:0000256" key="1">
    <source>
        <dbReference type="SAM" id="Coils"/>
    </source>
</evidence>
<reference evidence="3 4" key="1">
    <citation type="submission" date="2010-05" db="EMBL/GenBank/DDBJ databases">
        <title>Complete sequence of Thermincola sp. JR.</title>
        <authorList>
            <consortium name="US DOE Joint Genome Institute"/>
            <person name="Lucas S."/>
            <person name="Copeland A."/>
            <person name="Lapidus A."/>
            <person name="Cheng J.-F."/>
            <person name="Bruce D."/>
            <person name="Goodwin L."/>
            <person name="Pitluck S."/>
            <person name="Chertkov O."/>
            <person name="Detter J.C."/>
            <person name="Han C."/>
            <person name="Tapia R."/>
            <person name="Land M."/>
            <person name="Hauser L."/>
            <person name="Kyrpides N."/>
            <person name="Mikhailova N."/>
            <person name="Hazen T.C."/>
            <person name="Woyke T."/>
        </authorList>
    </citation>
    <scope>NUCLEOTIDE SEQUENCE [LARGE SCALE GENOMIC DNA]</scope>
    <source>
        <strain evidence="3 4">JR</strain>
    </source>
</reference>
<organism evidence="3 4">
    <name type="scientific">Thermincola potens (strain JR)</name>
    <dbReference type="NCBI Taxonomy" id="635013"/>
    <lineage>
        <taxon>Bacteria</taxon>
        <taxon>Bacillati</taxon>
        <taxon>Bacillota</taxon>
        <taxon>Clostridia</taxon>
        <taxon>Eubacteriales</taxon>
        <taxon>Thermincolaceae</taxon>
        <taxon>Thermincola</taxon>
    </lineage>
</organism>
<evidence type="ECO:0000313" key="3">
    <source>
        <dbReference type="EMBL" id="ADG81919.1"/>
    </source>
</evidence>
<dbReference type="InterPro" id="IPR027275">
    <property type="entry name" value="PRC-brl_dom"/>
</dbReference>
<dbReference type="SUPFAM" id="SSF50346">
    <property type="entry name" value="PRC-barrel domain"/>
    <property type="match status" value="2"/>
</dbReference>
<evidence type="ECO:0000313" key="4">
    <source>
        <dbReference type="Proteomes" id="UP000002377"/>
    </source>
</evidence>
<feature type="domain" description="PRC-barrel" evidence="2">
    <location>
        <begin position="10"/>
        <end position="80"/>
    </location>
</feature>
<dbReference type="Pfam" id="PF05239">
    <property type="entry name" value="PRC"/>
    <property type="match status" value="2"/>
</dbReference>
<feature type="coiled-coil region" evidence="1">
    <location>
        <begin position="181"/>
        <end position="230"/>
    </location>
</feature>
<accession>D5XE48</accession>
<dbReference type="Proteomes" id="UP000002377">
    <property type="component" value="Chromosome"/>
</dbReference>
<dbReference type="PANTHER" id="PTHR36740:SF1">
    <property type="entry name" value="PRC-BARREL DOMAIN-CONTAINING PROTEIN"/>
    <property type="match status" value="1"/>
</dbReference>
<dbReference type="KEGG" id="tjr:TherJR_1054"/>
<feature type="domain" description="PRC-barrel" evidence="2">
    <location>
        <begin position="98"/>
        <end position="166"/>
    </location>
</feature>
<dbReference type="STRING" id="635013.TherJR_1054"/>
<dbReference type="AlphaFoldDB" id="D5XE48"/>